<gene>
    <name evidence="18" type="ORF">WN50_24620</name>
</gene>
<feature type="domain" description="Soluble ligand binding" evidence="16">
    <location>
        <begin position="360"/>
        <end position="412"/>
    </location>
</feature>
<evidence type="ECO:0000256" key="14">
    <source>
        <dbReference type="ARBA" id="ARBA00023288"/>
    </source>
</evidence>
<sequence>MLIQSLGKSVTSLTLLTIISLNLQLPVLAQNQPQTSPANQTTNPTAIPQLDGTYNLGTGDQLRLDVFGVDKYSGQYLVLTDGTLNLPGIGTVQVQGLTLPQAQARISERYAALLKQPVITLSLIAFRPVQVAISGEVNRPGSYRMAGVAGQAGGGDGQLPRVTQAIQLAGGLTQAADLSRIQLRRVTATGSVVTLNLEELLQQGNLSQDPILLDGDSLYIPTAVSIDSSQIRQIVSSGLVSQEYEPLQVVVVGQVFRPGVYTVSAENDNSDPPTVTRAIQIAGGITNLADIRNIEVRRITRTGLQTTQINLWELLQSGDPNQDPFLQEGDTIIIPTASEINPAEVEALATASFAPATINVNVVGEVVDPGILQVPPNTPLNQAILAAGGFDSVRASKTEVELIRLNPDGTVIRENIIVDLAQGINDQNNPVLRNNDIVVVSRTGLTRFADSTSEFFRPVRDIITLGAFLRLFGGN</sequence>
<dbReference type="Pfam" id="PF22461">
    <property type="entry name" value="SLBB_2"/>
    <property type="match status" value="2"/>
</dbReference>
<evidence type="ECO:0000256" key="2">
    <source>
        <dbReference type="ARBA" id="ARBA00009450"/>
    </source>
</evidence>
<evidence type="ECO:0000256" key="7">
    <source>
        <dbReference type="ARBA" id="ARBA00022729"/>
    </source>
</evidence>
<comment type="subcellular location">
    <subcellularLocation>
        <location evidence="1">Cell outer membrane</location>
        <topology evidence="1">Multi-pass membrane protein</topology>
    </subcellularLocation>
</comment>
<evidence type="ECO:0000259" key="17">
    <source>
        <dbReference type="Pfam" id="PF22461"/>
    </source>
</evidence>
<dbReference type="PANTHER" id="PTHR33619">
    <property type="entry name" value="POLYSACCHARIDE EXPORT PROTEIN GFCE-RELATED"/>
    <property type="match status" value="1"/>
</dbReference>
<evidence type="ECO:0000256" key="3">
    <source>
        <dbReference type="ARBA" id="ARBA00022448"/>
    </source>
</evidence>
<evidence type="ECO:0000256" key="12">
    <source>
        <dbReference type="ARBA" id="ARBA00023139"/>
    </source>
</evidence>
<organism evidence="18 19">
    <name type="scientific">Limnoraphis robusta CS-951</name>
    <dbReference type="NCBI Taxonomy" id="1637645"/>
    <lineage>
        <taxon>Bacteria</taxon>
        <taxon>Bacillati</taxon>
        <taxon>Cyanobacteriota</taxon>
        <taxon>Cyanophyceae</taxon>
        <taxon>Oscillatoriophycideae</taxon>
        <taxon>Oscillatoriales</taxon>
        <taxon>Sirenicapillariaceae</taxon>
        <taxon>Limnoraphis</taxon>
    </lineage>
</organism>
<keyword evidence="9" id="KW-0406">Ion transport</keyword>
<keyword evidence="6" id="KW-0812">Transmembrane</keyword>
<dbReference type="GO" id="GO:0006811">
    <property type="term" value="P:monoatomic ion transport"/>
    <property type="evidence" value="ECO:0007669"/>
    <property type="project" value="UniProtKB-KW"/>
</dbReference>
<accession>A0A0F5Y9Y7</accession>
<evidence type="ECO:0000256" key="4">
    <source>
        <dbReference type="ARBA" id="ARBA00022452"/>
    </source>
</evidence>
<keyword evidence="14" id="KW-0449">Lipoprotein</keyword>
<dbReference type="AlphaFoldDB" id="A0A0F5Y9Y7"/>
<evidence type="ECO:0000259" key="15">
    <source>
        <dbReference type="Pfam" id="PF02563"/>
    </source>
</evidence>
<dbReference type="InterPro" id="IPR049712">
    <property type="entry name" value="Poly_export"/>
</dbReference>
<evidence type="ECO:0000313" key="18">
    <source>
        <dbReference type="EMBL" id="KKD35573.1"/>
    </source>
</evidence>
<dbReference type="InterPro" id="IPR019554">
    <property type="entry name" value="Soluble_ligand-bd"/>
</dbReference>
<keyword evidence="11" id="KW-0472">Membrane</keyword>
<dbReference type="EMBL" id="LATL02000082">
    <property type="protein sequence ID" value="KKD35573.1"/>
    <property type="molecule type" value="Genomic_DNA"/>
</dbReference>
<evidence type="ECO:0000256" key="6">
    <source>
        <dbReference type="ARBA" id="ARBA00022692"/>
    </source>
</evidence>
<keyword evidence="13" id="KW-0998">Cell outer membrane</keyword>
<dbReference type="InterPro" id="IPR054765">
    <property type="entry name" value="SLBB_dom"/>
</dbReference>
<dbReference type="GO" id="GO:0046930">
    <property type="term" value="C:pore complex"/>
    <property type="evidence" value="ECO:0007669"/>
    <property type="project" value="UniProtKB-KW"/>
</dbReference>
<dbReference type="PANTHER" id="PTHR33619:SF3">
    <property type="entry name" value="POLYSACCHARIDE EXPORT PROTEIN GFCE-RELATED"/>
    <property type="match status" value="1"/>
</dbReference>
<dbReference type="Proteomes" id="UP000033607">
    <property type="component" value="Unassembled WGS sequence"/>
</dbReference>
<evidence type="ECO:0000256" key="13">
    <source>
        <dbReference type="ARBA" id="ARBA00023237"/>
    </source>
</evidence>
<evidence type="ECO:0000256" key="1">
    <source>
        <dbReference type="ARBA" id="ARBA00004571"/>
    </source>
</evidence>
<keyword evidence="4" id="KW-1134">Transmembrane beta strand</keyword>
<evidence type="ECO:0000256" key="5">
    <source>
        <dbReference type="ARBA" id="ARBA00022597"/>
    </source>
</evidence>
<keyword evidence="12" id="KW-0564">Palmitate</keyword>
<keyword evidence="8" id="KW-0625">Polysaccharide transport</keyword>
<dbReference type="GO" id="GO:0015159">
    <property type="term" value="F:polysaccharide transmembrane transporter activity"/>
    <property type="evidence" value="ECO:0007669"/>
    <property type="project" value="InterPro"/>
</dbReference>
<dbReference type="GO" id="GO:0015288">
    <property type="term" value="F:porin activity"/>
    <property type="evidence" value="ECO:0007669"/>
    <property type="project" value="UniProtKB-KW"/>
</dbReference>
<evidence type="ECO:0000259" key="16">
    <source>
        <dbReference type="Pfam" id="PF10531"/>
    </source>
</evidence>
<feature type="domain" description="SLBB" evidence="17">
    <location>
        <begin position="130"/>
        <end position="220"/>
    </location>
</feature>
<keyword evidence="7" id="KW-0732">Signal</keyword>
<dbReference type="RefSeq" id="WP_046281249.1">
    <property type="nucleotide sequence ID" value="NZ_LATL02000082.1"/>
</dbReference>
<comment type="similarity">
    <text evidence="2">Belongs to the BexD/CtrA/VexA family.</text>
</comment>
<comment type="caution">
    <text evidence="18">The sequence shown here is derived from an EMBL/GenBank/DDBJ whole genome shotgun (WGS) entry which is preliminary data.</text>
</comment>
<dbReference type="GO" id="GO:0009279">
    <property type="term" value="C:cell outer membrane"/>
    <property type="evidence" value="ECO:0007669"/>
    <property type="project" value="UniProtKB-SubCell"/>
</dbReference>
<keyword evidence="5" id="KW-0762">Sugar transport</keyword>
<dbReference type="InterPro" id="IPR003715">
    <property type="entry name" value="Poly_export_N"/>
</dbReference>
<dbReference type="Pfam" id="PF02563">
    <property type="entry name" value="Poly_export"/>
    <property type="match status" value="1"/>
</dbReference>
<evidence type="ECO:0000313" key="19">
    <source>
        <dbReference type="Proteomes" id="UP000033607"/>
    </source>
</evidence>
<reference evidence="18 19" key="1">
    <citation type="submission" date="2015-06" db="EMBL/GenBank/DDBJ databases">
        <title>Draft genome assembly of filamentous brackish cyanobacterium Limnoraphis robusta strain CS-951.</title>
        <authorList>
            <person name="Willis A."/>
            <person name="Parks M."/>
            <person name="Burford M.A."/>
        </authorList>
    </citation>
    <scope>NUCLEOTIDE SEQUENCE [LARGE SCALE GENOMIC DNA]</scope>
    <source>
        <strain evidence="18 19">CS-951</strain>
    </source>
</reference>
<evidence type="ECO:0000256" key="8">
    <source>
        <dbReference type="ARBA" id="ARBA00023047"/>
    </source>
</evidence>
<dbReference type="Gene3D" id="3.10.560.10">
    <property type="entry name" value="Outer membrane lipoprotein wza domain like"/>
    <property type="match status" value="3"/>
</dbReference>
<keyword evidence="3" id="KW-0813">Transport</keyword>
<dbReference type="Pfam" id="PF10531">
    <property type="entry name" value="SLBB"/>
    <property type="match status" value="1"/>
</dbReference>
<evidence type="ECO:0000256" key="10">
    <source>
        <dbReference type="ARBA" id="ARBA00023114"/>
    </source>
</evidence>
<protein>
    <submittedName>
        <fullName evidence="18">Sugar ABC transporter substrate-binding protein</fullName>
    </submittedName>
</protein>
<dbReference type="Gene3D" id="3.30.1950.10">
    <property type="entry name" value="wza like domain"/>
    <property type="match status" value="1"/>
</dbReference>
<feature type="domain" description="SLBB" evidence="17">
    <location>
        <begin position="248"/>
        <end position="334"/>
    </location>
</feature>
<feature type="domain" description="Polysaccharide export protein N-terminal" evidence="15">
    <location>
        <begin position="51"/>
        <end position="123"/>
    </location>
</feature>
<evidence type="ECO:0000256" key="11">
    <source>
        <dbReference type="ARBA" id="ARBA00023136"/>
    </source>
</evidence>
<proteinExistence type="inferred from homology"/>
<keyword evidence="10" id="KW-0626">Porin</keyword>
<name>A0A0F5Y9Y7_9CYAN</name>
<evidence type="ECO:0000256" key="9">
    <source>
        <dbReference type="ARBA" id="ARBA00023065"/>
    </source>
</evidence>